<evidence type="ECO:0000313" key="2">
    <source>
        <dbReference type="Proteomes" id="UP000518300"/>
    </source>
</evidence>
<name>A0A848LKS4_9BACT</name>
<dbReference type="RefSeq" id="WP_169347592.1">
    <property type="nucleotide sequence ID" value="NZ_JABBJJ010000132.1"/>
</dbReference>
<dbReference type="EMBL" id="JABBJJ010000132">
    <property type="protein sequence ID" value="NMO18321.1"/>
    <property type="molecule type" value="Genomic_DNA"/>
</dbReference>
<accession>A0A848LKS4</accession>
<sequence>MGMALARKGTRALTVDGTRYRWVVAPDDEPGLGIVVEAADSPGLRMVAWVEHGNTISPWLVREAILRALAQGWQPQARGPDFVLRLPAHLRRGV</sequence>
<dbReference type="AlphaFoldDB" id="A0A848LKS4"/>
<organism evidence="1 2">
    <name type="scientific">Pyxidicoccus fallax</name>
    <dbReference type="NCBI Taxonomy" id="394095"/>
    <lineage>
        <taxon>Bacteria</taxon>
        <taxon>Pseudomonadati</taxon>
        <taxon>Myxococcota</taxon>
        <taxon>Myxococcia</taxon>
        <taxon>Myxococcales</taxon>
        <taxon>Cystobacterineae</taxon>
        <taxon>Myxococcaceae</taxon>
        <taxon>Pyxidicoccus</taxon>
    </lineage>
</organism>
<protein>
    <submittedName>
        <fullName evidence="1">Uncharacterized protein</fullName>
    </submittedName>
</protein>
<evidence type="ECO:0000313" key="1">
    <source>
        <dbReference type="EMBL" id="NMO18321.1"/>
    </source>
</evidence>
<comment type="caution">
    <text evidence="1">The sequence shown here is derived from an EMBL/GenBank/DDBJ whole genome shotgun (WGS) entry which is preliminary data.</text>
</comment>
<gene>
    <name evidence="1" type="ORF">HG543_26185</name>
</gene>
<proteinExistence type="predicted"/>
<reference evidence="1 2" key="1">
    <citation type="submission" date="2020-04" db="EMBL/GenBank/DDBJ databases">
        <title>Draft genome of Pyxidicoccus fallax type strain.</title>
        <authorList>
            <person name="Whitworth D.E."/>
        </authorList>
    </citation>
    <scope>NUCLEOTIDE SEQUENCE [LARGE SCALE GENOMIC DNA]</scope>
    <source>
        <strain evidence="1 2">DSM 14698</strain>
    </source>
</reference>
<keyword evidence="2" id="KW-1185">Reference proteome</keyword>
<dbReference type="Proteomes" id="UP000518300">
    <property type="component" value="Unassembled WGS sequence"/>
</dbReference>